<dbReference type="GO" id="GO:0008745">
    <property type="term" value="F:N-acetylmuramoyl-L-alanine amidase activity"/>
    <property type="evidence" value="ECO:0007669"/>
    <property type="project" value="InterPro"/>
</dbReference>
<dbReference type="OrthoDB" id="5178799at2"/>
<dbReference type="SMART" id="SM00644">
    <property type="entry name" value="Ami_2"/>
    <property type="match status" value="1"/>
</dbReference>
<dbReference type="InterPro" id="IPR002502">
    <property type="entry name" value="Amidase_domain"/>
</dbReference>
<gene>
    <name evidence="2" type="ORF">H924_07115</name>
</gene>
<evidence type="ECO:0000259" key="1">
    <source>
        <dbReference type="SMART" id="SM00644"/>
    </source>
</evidence>
<proteinExistence type="predicted"/>
<dbReference type="GO" id="GO:0009253">
    <property type="term" value="P:peptidoglycan catabolic process"/>
    <property type="evidence" value="ECO:0007669"/>
    <property type="project" value="InterPro"/>
</dbReference>
<feature type="domain" description="N-acetylmuramoyl-L-alanine amidase" evidence="1">
    <location>
        <begin position="33"/>
        <end position="167"/>
    </location>
</feature>
<organism evidence="2 3">
    <name type="scientific">Corynebacterium callunae DSM 20147</name>
    <dbReference type="NCBI Taxonomy" id="1121353"/>
    <lineage>
        <taxon>Bacteria</taxon>
        <taxon>Bacillati</taxon>
        <taxon>Actinomycetota</taxon>
        <taxon>Actinomycetes</taxon>
        <taxon>Mycobacteriales</taxon>
        <taxon>Corynebacteriaceae</taxon>
        <taxon>Corynebacterium</taxon>
    </lineage>
</organism>
<dbReference type="CDD" id="cd06583">
    <property type="entry name" value="PGRP"/>
    <property type="match status" value="1"/>
</dbReference>
<dbReference type="PATRIC" id="fig|1121353.3.peg.1450"/>
<sequence length="285" mass="31796">MAFTKSPGRRGDPTWLPDVLRAFGVTVIEDEGWTEWGMGDFDTIWGVIAHHTGANNTSTNTIRWNPNLEYALSSQIHLSRKGVVTLVGAGIAWHAGKGSYPGLPTNNANFFTIGIEAQGDGQTWPPEEMEAYYRTVAAILWYLGLPASRCISHWEYSMAAQGKWDPGLNGKPMPMGPFRTEVQARIDKFNQYGTLDVVPQKEEGLFMALSPERQEELAAKIDAIHHELTHEFQSLVTDENGKQSTWRGTLVGMMLQVDKKVEAMHAHMLPGVITKIQELFKKESV</sequence>
<name>M1UFC3_9CORY</name>
<dbReference type="SUPFAM" id="SSF55846">
    <property type="entry name" value="N-acetylmuramoyl-L-alanine amidase-like"/>
    <property type="match status" value="1"/>
</dbReference>
<dbReference type="Gene3D" id="3.40.80.10">
    <property type="entry name" value="Peptidoglycan recognition protein-like"/>
    <property type="match status" value="1"/>
</dbReference>
<keyword evidence="3" id="KW-1185">Reference proteome</keyword>
<dbReference type="InterPro" id="IPR036505">
    <property type="entry name" value="Amidase/PGRP_sf"/>
</dbReference>
<dbReference type="Proteomes" id="UP000011760">
    <property type="component" value="Chromosome"/>
</dbReference>
<dbReference type="RefSeq" id="WP_015651296.1">
    <property type="nucleotide sequence ID" value="NC_020506.1"/>
</dbReference>
<accession>M1UFC3</accession>
<dbReference type="STRING" id="1121353.H924_07115"/>
<dbReference type="AlphaFoldDB" id="M1UFC3"/>
<dbReference type="HOGENOM" id="CLU_079355_0_0_11"/>
<dbReference type="Pfam" id="PF01510">
    <property type="entry name" value="Amidase_2"/>
    <property type="match status" value="1"/>
</dbReference>
<dbReference type="KEGG" id="ccn:H924_07115"/>
<evidence type="ECO:0000313" key="3">
    <source>
        <dbReference type="Proteomes" id="UP000011760"/>
    </source>
</evidence>
<reference evidence="2 3" key="1">
    <citation type="submission" date="2013-02" db="EMBL/GenBank/DDBJ databases">
        <title>The complete genome sequence of Corynebacterium callunae DSM 20147.</title>
        <authorList>
            <person name="Ruckert C."/>
            <person name="Albersmeier A."/>
            <person name="Kalinowski J."/>
        </authorList>
    </citation>
    <scope>NUCLEOTIDE SEQUENCE [LARGE SCALE GENOMIC DNA]</scope>
    <source>
        <strain evidence="2 3">DSM 20147</strain>
    </source>
</reference>
<dbReference type="eggNOG" id="COG3023">
    <property type="taxonomic scope" value="Bacteria"/>
</dbReference>
<evidence type="ECO:0000313" key="2">
    <source>
        <dbReference type="EMBL" id="AGG66865.1"/>
    </source>
</evidence>
<dbReference type="EMBL" id="CP004354">
    <property type="protein sequence ID" value="AGG66865.1"/>
    <property type="molecule type" value="Genomic_DNA"/>
</dbReference>
<protein>
    <recommendedName>
        <fullName evidence="1">N-acetylmuramoyl-L-alanine amidase domain-containing protein</fullName>
    </recommendedName>
</protein>